<feature type="transmembrane region" description="Helical" evidence="7">
    <location>
        <begin position="370"/>
        <end position="386"/>
    </location>
</feature>
<dbReference type="InterPro" id="IPR004254">
    <property type="entry name" value="AdipoR/HlyIII-related"/>
</dbReference>
<dbReference type="PANTHER" id="PTHR20855:SF97">
    <property type="entry name" value="ADIPOR-LIKE RECEPTOR IZH3-RELATED"/>
    <property type="match status" value="1"/>
</dbReference>
<evidence type="ECO:0000256" key="5">
    <source>
        <dbReference type="PIRSR" id="PIRSR604254-1"/>
    </source>
</evidence>
<organism evidence="8 9">
    <name type="scientific">Cladosporium halotolerans</name>
    <dbReference type="NCBI Taxonomy" id="1052096"/>
    <lineage>
        <taxon>Eukaryota</taxon>
        <taxon>Fungi</taxon>
        <taxon>Dikarya</taxon>
        <taxon>Ascomycota</taxon>
        <taxon>Pezizomycotina</taxon>
        <taxon>Dothideomycetes</taxon>
        <taxon>Dothideomycetidae</taxon>
        <taxon>Cladosporiales</taxon>
        <taxon>Cladosporiaceae</taxon>
        <taxon>Cladosporium</taxon>
    </lineage>
</organism>
<feature type="binding site" evidence="5">
    <location>
        <position position="469"/>
    </location>
    <ligand>
        <name>Zn(2+)</name>
        <dbReference type="ChEBI" id="CHEBI:29105"/>
    </ligand>
</feature>
<dbReference type="RefSeq" id="XP_069231470.1">
    <property type="nucleotide sequence ID" value="XM_069371672.1"/>
</dbReference>
<dbReference type="Proteomes" id="UP000803884">
    <property type="component" value="Unassembled WGS sequence"/>
</dbReference>
<dbReference type="EMBL" id="JAAQHG020000007">
    <property type="protein sequence ID" value="KAL1588365.1"/>
    <property type="molecule type" value="Genomic_DNA"/>
</dbReference>
<feature type="transmembrane region" description="Helical" evidence="7">
    <location>
        <begin position="343"/>
        <end position="363"/>
    </location>
</feature>
<reference evidence="8 9" key="1">
    <citation type="journal article" date="2020" name="Microbiol. Resour. Announc.">
        <title>Draft Genome Sequence of a Cladosporium Species Isolated from the Mesophotic Ascidian Didemnum maculosum.</title>
        <authorList>
            <person name="Gioti A."/>
            <person name="Siaperas R."/>
            <person name="Nikolaivits E."/>
            <person name="Le Goff G."/>
            <person name="Ouazzani J."/>
            <person name="Kotoulas G."/>
            <person name="Topakas E."/>
        </authorList>
    </citation>
    <scope>NUCLEOTIDE SEQUENCE [LARGE SCALE GENOMIC DNA]</scope>
    <source>
        <strain evidence="8 9">TM138-S3</strain>
    </source>
</reference>
<proteinExistence type="predicted"/>
<dbReference type="Pfam" id="PF03006">
    <property type="entry name" value="HlyIII"/>
    <property type="match status" value="1"/>
</dbReference>
<gene>
    <name evidence="8" type="ORF">WHR41_03066</name>
</gene>
<keyword evidence="2 7" id="KW-0812">Transmembrane</keyword>
<keyword evidence="5" id="KW-0479">Metal-binding</keyword>
<dbReference type="GO" id="GO:0016020">
    <property type="term" value="C:membrane"/>
    <property type="evidence" value="ECO:0007669"/>
    <property type="project" value="UniProtKB-SubCell"/>
</dbReference>
<feature type="binding site" evidence="5">
    <location>
        <position position="473"/>
    </location>
    <ligand>
        <name>Zn(2+)</name>
        <dbReference type="ChEBI" id="CHEBI:29105"/>
    </ligand>
</feature>
<feature type="transmembrane region" description="Helical" evidence="7">
    <location>
        <begin position="471"/>
        <end position="491"/>
    </location>
</feature>
<evidence type="ECO:0000256" key="3">
    <source>
        <dbReference type="ARBA" id="ARBA00022989"/>
    </source>
</evidence>
<feature type="transmembrane region" description="Helical" evidence="7">
    <location>
        <begin position="429"/>
        <end position="451"/>
    </location>
</feature>
<feature type="transmembrane region" description="Helical" evidence="7">
    <location>
        <begin position="271"/>
        <end position="289"/>
    </location>
</feature>
<keyword evidence="9" id="KW-1185">Reference proteome</keyword>
<evidence type="ECO:0000256" key="1">
    <source>
        <dbReference type="ARBA" id="ARBA00004141"/>
    </source>
</evidence>
<evidence type="ECO:0000313" key="9">
    <source>
        <dbReference type="Proteomes" id="UP000803884"/>
    </source>
</evidence>
<dbReference type="GO" id="GO:0006882">
    <property type="term" value="P:intracellular zinc ion homeostasis"/>
    <property type="evidence" value="ECO:0007669"/>
    <property type="project" value="TreeGrafter"/>
</dbReference>
<feature type="transmembrane region" description="Helical" evidence="7">
    <location>
        <begin position="398"/>
        <end position="417"/>
    </location>
</feature>
<name>A0AB34KXS8_9PEZI</name>
<dbReference type="GO" id="GO:0038023">
    <property type="term" value="F:signaling receptor activity"/>
    <property type="evidence" value="ECO:0007669"/>
    <property type="project" value="TreeGrafter"/>
</dbReference>
<evidence type="ECO:0008006" key="10">
    <source>
        <dbReference type="Google" id="ProtNLM"/>
    </source>
</evidence>
<evidence type="ECO:0000256" key="2">
    <source>
        <dbReference type="ARBA" id="ARBA00022692"/>
    </source>
</evidence>
<dbReference type="AlphaFoldDB" id="A0AB34KXS8"/>
<dbReference type="PANTHER" id="PTHR20855">
    <property type="entry name" value="ADIPOR/PROGESTIN RECEPTOR-RELATED"/>
    <property type="match status" value="1"/>
</dbReference>
<evidence type="ECO:0000256" key="7">
    <source>
        <dbReference type="SAM" id="Phobius"/>
    </source>
</evidence>
<evidence type="ECO:0000256" key="4">
    <source>
        <dbReference type="ARBA" id="ARBA00023136"/>
    </source>
</evidence>
<feature type="transmembrane region" description="Helical" evidence="7">
    <location>
        <begin position="301"/>
        <end position="323"/>
    </location>
</feature>
<protein>
    <recommendedName>
        <fullName evidence="10">HlyIII-domain-containing protein</fullName>
    </recommendedName>
</protein>
<keyword evidence="4 7" id="KW-0472">Membrane</keyword>
<feature type="region of interest" description="Disordered" evidence="6">
    <location>
        <begin position="14"/>
        <end position="48"/>
    </location>
</feature>
<sequence length="506" mass="56684">MTYSSLCTTSVITESREEPTVGATSGLRLEHDADRARKRRRHSSYQPRSWSADRENVHILVDRFLADLGRRLEIIETYGHLKIDEGMKAAYGTLHAVHDSCTHISDDIIDAGRRRAKVLVETMEGHYRGALARKETLEGKVKEGVKLADSLLTEFEKKAFDFRKAGLVATAHDMLDSGKAYGKATMDNASHKAADMMIEGADAARRAKEALKTRIEEAVALARKQGTITYETLPEPWRVNPHILRGYRFSENKLECIQSCFTTFSNETVNIWSHAIGLVIVLAIAFYFYPISPAFANATKFDIFIAGCFFFAACKCLVCSTMWHTMNSISNQTLLERFACVDYTGISLLVAASIMTTEYTAFYCEPTSRWVYLTLTLLLGVSGSILPWHPTFNRSDMAWMRVGFYVTLAATGFFPVLQLTLERGWAATTYFYAPISKSMLVYLSGAVLYAAKLPERWMPGAFDYVGGSHNIWHIAVLGGILFHYTAMQAFFREAFKRAEAGGCSAY</sequence>
<dbReference type="GeneID" id="96004510"/>
<keyword evidence="5" id="KW-0862">Zinc</keyword>
<accession>A0AB34KXS8</accession>
<comment type="subcellular location">
    <subcellularLocation>
        <location evidence="1">Membrane</location>
        <topology evidence="1">Multi-pass membrane protein</topology>
    </subcellularLocation>
</comment>
<keyword evidence="3 7" id="KW-1133">Transmembrane helix</keyword>
<dbReference type="GO" id="GO:0046872">
    <property type="term" value="F:metal ion binding"/>
    <property type="evidence" value="ECO:0007669"/>
    <property type="project" value="UniProtKB-KW"/>
</dbReference>
<comment type="caution">
    <text evidence="8">The sequence shown here is derived from an EMBL/GenBank/DDBJ whole genome shotgun (WGS) entry which is preliminary data.</text>
</comment>
<feature type="binding site" evidence="5">
    <location>
        <position position="324"/>
    </location>
    <ligand>
        <name>Zn(2+)</name>
        <dbReference type="ChEBI" id="CHEBI:29105"/>
    </ligand>
</feature>
<evidence type="ECO:0000256" key="6">
    <source>
        <dbReference type="SAM" id="MobiDB-lite"/>
    </source>
</evidence>
<evidence type="ECO:0000313" key="8">
    <source>
        <dbReference type="EMBL" id="KAL1588365.1"/>
    </source>
</evidence>